<gene>
    <name evidence="2" type="ORF">EVG20_g8125</name>
</gene>
<keyword evidence="3" id="KW-1185">Reference proteome</keyword>
<name>A0A4Y9Y7L4_9AGAM</name>
<comment type="caution">
    <text evidence="2">The sequence shown here is derived from an EMBL/GenBank/DDBJ whole genome shotgun (WGS) entry which is preliminary data.</text>
</comment>
<accession>A0A4Y9Y7L4</accession>
<feature type="region of interest" description="Disordered" evidence="1">
    <location>
        <begin position="200"/>
        <end position="222"/>
    </location>
</feature>
<proteinExistence type="predicted"/>
<feature type="region of interest" description="Disordered" evidence="1">
    <location>
        <begin position="237"/>
        <end position="330"/>
    </location>
</feature>
<feature type="compositionally biased region" description="Basic and acidic residues" evidence="1">
    <location>
        <begin position="268"/>
        <end position="277"/>
    </location>
</feature>
<organism evidence="2 3">
    <name type="scientific">Dentipellis fragilis</name>
    <dbReference type="NCBI Taxonomy" id="205917"/>
    <lineage>
        <taxon>Eukaryota</taxon>
        <taxon>Fungi</taxon>
        <taxon>Dikarya</taxon>
        <taxon>Basidiomycota</taxon>
        <taxon>Agaricomycotina</taxon>
        <taxon>Agaricomycetes</taxon>
        <taxon>Russulales</taxon>
        <taxon>Hericiaceae</taxon>
        <taxon>Dentipellis</taxon>
    </lineage>
</organism>
<dbReference type="Proteomes" id="UP000298327">
    <property type="component" value="Unassembled WGS sequence"/>
</dbReference>
<dbReference type="EMBL" id="SEOQ01000678">
    <property type="protein sequence ID" value="TFY58496.1"/>
    <property type="molecule type" value="Genomic_DNA"/>
</dbReference>
<dbReference type="OrthoDB" id="3269398at2759"/>
<reference evidence="2 3" key="1">
    <citation type="submission" date="2019-02" db="EMBL/GenBank/DDBJ databases">
        <title>Genome sequencing of the rare red list fungi Dentipellis fragilis.</title>
        <authorList>
            <person name="Buettner E."/>
            <person name="Kellner H."/>
        </authorList>
    </citation>
    <scope>NUCLEOTIDE SEQUENCE [LARGE SCALE GENOMIC DNA]</scope>
    <source>
        <strain evidence="2 3">DSM 105465</strain>
    </source>
</reference>
<evidence type="ECO:0000313" key="3">
    <source>
        <dbReference type="Proteomes" id="UP000298327"/>
    </source>
</evidence>
<feature type="compositionally biased region" description="Polar residues" evidence="1">
    <location>
        <begin position="243"/>
        <end position="262"/>
    </location>
</feature>
<protein>
    <submittedName>
        <fullName evidence="2">Uncharacterized protein</fullName>
    </submittedName>
</protein>
<evidence type="ECO:0000256" key="1">
    <source>
        <dbReference type="SAM" id="MobiDB-lite"/>
    </source>
</evidence>
<feature type="region of interest" description="Disordered" evidence="1">
    <location>
        <begin position="660"/>
        <end position="686"/>
    </location>
</feature>
<sequence length="739" mass="78794">MTSPGSPPLPHSTTWSILKALGHLSPPPSDIDIAALSALPSSGDIPLLIHHGIQLPQSSTLGPVLVDPPDTRGADNVQSSYSCGTVGTFGPLYSGNRRYSAAASDVQDSGTGGFVPGCASTPPKDARDAKRISADEYHISIQDSPVLPRPARMCSIGPDYAQEMELQYTLAPPATTYDDPEPLSPVEPVLMTPSPSLSTLPTPVFAPGSPALSITPESSPDRRFARRLRTVMQKGVSYVASRHSPTSGPGSPASLNKGSDSTPCIPGAKDKDKDRDSSPSIGIRRRPRSGSSSTTKSDYTPLYPRAIPVPFVPASSPAQGPKISDSDTSGPLSASSLDLLKFGLLPVSMAWLKETTVTLSIDQEGFRNVRPDFKLVGYTGPPDPRASPTLAAHLSLGRADFIPTHRQAFTFHHAPLDTPPVLRRLTVNGDESHDYMARQALLSVKSPGAYSVRGAETCHLNLSGAHSHSNGNSSAGELVSLSWQFDYLVGDRPGHNGGGEKTLTPLRFMCSPGLVHPLHGKKVRLMQVFRKSVVPKLAAEKIAPPLPPWSAAEVTQTQTQGRAKAFLVGHRRAKSQAQALALKQAEVNVPRDARGHPGGHGHVKHARSLYASNSFHANMLRAGNSNGAAQGAVMPEFKHVRDDVQQMGMAFQDHTHAFQYPKERTPPRPPLHHASASPQKSGTPGRYILPREVLASMFAEPLDPPATPASRSGNIGMHMMPLSPPKYHVHPRRGSLSGA</sequence>
<dbReference type="AlphaFoldDB" id="A0A4Y9Y7L4"/>
<feature type="region of interest" description="Disordered" evidence="1">
    <location>
        <begin position="701"/>
        <end position="739"/>
    </location>
</feature>
<evidence type="ECO:0000313" key="2">
    <source>
        <dbReference type="EMBL" id="TFY58496.1"/>
    </source>
</evidence>